<proteinExistence type="predicted"/>
<comment type="caution">
    <text evidence="2">The sequence shown here is derived from an EMBL/GenBank/DDBJ whole genome shotgun (WGS) entry which is preliminary data.</text>
</comment>
<gene>
    <name evidence="2" type="ORF">Ciccas_003584</name>
</gene>
<dbReference type="AlphaFoldDB" id="A0ABD2QG76"/>
<dbReference type="Proteomes" id="UP001626550">
    <property type="component" value="Unassembled WGS sequence"/>
</dbReference>
<keyword evidence="3" id="KW-1185">Reference proteome</keyword>
<protein>
    <submittedName>
        <fullName evidence="2">Uncharacterized protein</fullName>
    </submittedName>
</protein>
<evidence type="ECO:0000313" key="2">
    <source>
        <dbReference type="EMBL" id="KAL3317756.1"/>
    </source>
</evidence>
<feature type="chain" id="PRO_5044793335" evidence="1">
    <location>
        <begin position="27"/>
        <end position="247"/>
    </location>
</feature>
<name>A0ABD2QG76_9PLAT</name>
<keyword evidence="1" id="KW-0732">Signal</keyword>
<evidence type="ECO:0000256" key="1">
    <source>
        <dbReference type="SAM" id="SignalP"/>
    </source>
</evidence>
<sequence>MLLGTRQSMGLLLLIFLLKQGQVCFSVDTPVLPVRYFTNFTLYYTSRDDPAMPIPPWPNGPPPSEPYVVGRGATWYAWDLQIAVEAYEDFCVPVFDPPPYFPCMIFNYKDTAYLVTPPYVSLGPCCVYRPKWSAPHRDFMKTFAQYFDRTTRGFGPGIMSQEMDWWIIPNEPDSDDPNHKYFGGYGWARKPLPSGSNQPINFWYEGTIGWAQQIFYDFVESGPRTRDLDVFTLPKECATNITCLYQP</sequence>
<organism evidence="2 3">
    <name type="scientific">Cichlidogyrus casuarinus</name>
    <dbReference type="NCBI Taxonomy" id="1844966"/>
    <lineage>
        <taxon>Eukaryota</taxon>
        <taxon>Metazoa</taxon>
        <taxon>Spiralia</taxon>
        <taxon>Lophotrochozoa</taxon>
        <taxon>Platyhelminthes</taxon>
        <taxon>Monogenea</taxon>
        <taxon>Monopisthocotylea</taxon>
        <taxon>Dactylogyridea</taxon>
        <taxon>Ancyrocephalidae</taxon>
        <taxon>Cichlidogyrus</taxon>
    </lineage>
</organism>
<accession>A0ABD2QG76</accession>
<dbReference type="EMBL" id="JBJKFK010000335">
    <property type="protein sequence ID" value="KAL3317756.1"/>
    <property type="molecule type" value="Genomic_DNA"/>
</dbReference>
<evidence type="ECO:0000313" key="3">
    <source>
        <dbReference type="Proteomes" id="UP001626550"/>
    </source>
</evidence>
<feature type="signal peptide" evidence="1">
    <location>
        <begin position="1"/>
        <end position="26"/>
    </location>
</feature>
<reference evidence="2 3" key="1">
    <citation type="submission" date="2024-11" db="EMBL/GenBank/DDBJ databases">
        <title>Adaptive evolution of stress response genes in parasites aligns with host niche diversity.</title>
        <authorList>
            <person name="Hahn C."/>
            <person name="Resl P."/>
        </authorList>
    </citation>
    <scope>NUCLEOTIDE SEQUENCE [LARGE SCALE GENOMIC DNA]</scope>
    <source>
        <strain evidence="2">EGGRZ-B1_66</strain>
        <tissue evidence="2">Body</tissue>
    </source>
</reference>